<reference evidence="1" key="1">
    <citation type="submission" date="2018-11" db="EMBL/GenBank/DDBJ databases">
        <authorList>
            <consortium name="Pathogen Informatics"/>
        </authorList>
    </citation>
    <scope>NUCLEOTIDE SEQUENCE [LARGE SCALE GENOMIC DNA]</scope>
</reference>
<proteinExistence type="predicted"/>
<organism evidence="1">
    <name type="scientific">Heligmosomoides polygyrus</name>
    <name type="common">Parasitic roundworm</name>
    <dbReference type="NCBI Taxonomy" id="6339"/>
    <lineage>
        <taxon>Eukaryota</taxon>
        <taxon>Metazoa</taxon>
        <taxon>Ecdysozoa</taxon>
        <taxon>Nematoda</taxon>
        <taxon>Chromadorea</taxon>
        <taxon>Rhabditida</taxon>
        <taxon>Rhabditina</taxon>
        <taxon>Rhabditomorpha</taxon>
        <taxon>Strongyloidea</taxon>
        <taxon>Heligmosomidae</taxon>
        <taxon>Heligmosomoides</taxon>
    </lineage>
</organism>
<protein>
    <submittedName>
        <fullName evidence="1">Uncharacterized protein</fullName>
    </submittedName>
</protein>
<sequence length="63" mass="7177">MLRTNRVTRFGLERAGEVVMVFDLLMNPLPELYLSFCTLRLIDSVLCYAAAKLLSSKRRLITG</sequence>
<evidence type="ECO:0000313" key="1">
    <source>
        <dbReference type="EMBL" id="VDP58985.1"/>
    </source>
</evidence>
<accession>A0A3P8FVY3</accession>
<dbReference type="AlphaFoldDB" id="A0A3P8FVY3"/>
<name>A0A3P8FVY3_HELPZ</name>
<dbReference type="EMBL" id="UZAH01040645">
    <property type="protein sequence ID" value="VDP58985.1"/>
    <property type="molecule type" value="Genomic_DNA"/>
</dbReference>
<gene>
    <name evidence="1" type="ORF">HPBE_LOCUS26698</name>
</gene>